<dbReference type="Proteomes" id="UP001500973">
    <property type="component" value="Unassembled WGS sequence"/>
</dbReference>
<dbReference type="EMBL" id="BAAAIZ010000090">
    <property type="protein sequence ID" value="GAA1431946.1"/>
    <property type="molecule type" value="Genomic_DNA"/>
</dbReference>
<comment type="caution">
    <text evidence="1">The sequence shown here is derived from an EMBL/GenBank/DDBJ whole genome shotgun (WGS) entry which is preliminary data.</text>
</comment>
<dbReference type="InterPro" id="IPR036390">
    <property type="entry name" value="WH_DNA-bd_sf"/>
</dbReference>
<keyword evidence="2" id="KW-1185">Reference proteome</keyword>
<accession>A0ABP4JVL2</accession>
<sequence>MQQATQRRVGRPRDPQVQARDEHIYQLIAAGHSSRSEIAAASGHDRDAVYLSCKRLERQGRIRKCLGPQGSAVWALNDGTPCP</sequence>
<dbReference type="SUPFAM" id="SSF46785">
    <property type="entry name" value="Winged helix' DNA-binding domain"/>
    <property type="match status" value="1"/>
</dbReference>
<name>A0ABP4JVL2_9ACTN</name>
<proteinExistence type="predicted"/>
<gene>
    <name evidence="1" type="ORF">GCM10009601_52040</name>
</gene>
<evidence type="ECO:0000313" key="2">
    <source>
        <dbReference type="Proteomes" id="UP001500973"/>
    </source>
</evidence>
<reference evidence="2" key="1">
    <citation type="journal article" date="2019" name="Int. J. Syst. Evol. Microbiol.">
        <title>The Global Catalogue of Microorganisms (GCM) 10K type strain sequencing project: providing services to taxonomists for standard genome sequencing and annotation.</title>
        <authorList>
            <consortium name="The Broad Institute Genomics Platform"/>
            <consortium name="The Broad Institute Genome Sequencing Center for Infectious Disease"/>
            <person name="Wu L."/>
            <person name="Ma J."/>
        </authorList>
    </citation>
    <scope>NUCLEOTIDE SEQUENCE [LARGE SCALE GENOMIC DNA]</scope>
    <source>
        <strain evidence="2">JCM 11756</strain>
    </source>
</reference>
<dbReference type="RefSeq" id="WP_344015598.1">
    <property type="nucleotide sequence ID" value="NZ_BAAAIZ010000090.1"/>
</dbReference>
<organism evidence="1 2">
    <name type="scientific">Streptomyces thermospinosisporus</name>
    <dbReference type="NCBI Taxonomy" id="161482"/>
    <lineage>
        <taxon>Bacteria</taxon>
        <taxon>Bacillati</taxon>
        <taxon>Actinomycetota</taxon>
        <taxon>Actinomycetes</taxon>
        <taxon>Kitasatosporales</taxon>
        <taxon>Streptomycetaceae</taxon>
        <taxon>Streptomyces</taxon>
    </lineage>
</organism>
<protein>
    <submittedName>
        <fullName evidence="1">Uncharacterized protein</fullName>
    </submittedName>
</protein>
<evidence type="ECO:0000313" key="1">
    <source>
        <dbReference type="EMBL" id="GAA1431946.1"/>
    </source>
</evidence>